<dbReference type="AlphaFoldDB" id="A0A3N7HPG2"/>
<dbReference type="PANTHER" id="PTHR12558:SF33">
    <property type="entry name" value="BLL7664 PROTEIN"/>
    <property type="match status" value="1"/>
</dbReference>
<evidence type="ECO:0000313" key="4">
    <source>
        <dbReference type="Proteomes" id="UP000267464"/>
    </source>
</evidence>
<dbReference type="SMART" id="SM00028">
    <property type="entry name" value="TPR"/>
    <property type="match status" value="4"/>
</dbReference>
<name>A0A3N7HPG2_9BURK</name>
<dbReference type="InterPro" id="IPR019734">
    <property type="entry name" value="TPR_rpt"/>
</dbReference>
<evidence type="ECO:0000256" key="1">
    <source>
        <dbReference type="PROSITE-ProRule" id="PRU00339"/>
    </source>
</evidence>
<dbReference type="PROSITE" id="PS50005">
    <property type="entry name" value="TPR"/>
    <property type="match status" value="2"/>
</dbReference>
<dbReference type="Pfam" id="PF13181">
    <property type="entry name" value="TPR_8"/>
    <property type="match status" value="1"/>
</dbReference>
<dbReference type="Pfam" id="PF13374">
    <property type="entry name" value="TPR_10"/>
    <property type="match status" value="1"/>
</dbReference>
<reference evidence="3 4" key="2">
    <citation type="submission" date="2018-12" db="EMBL/GenBank/DDBJ databases">
        <title>Rhizobacter gummiphilus sp. nov., a rubber-degrading bacterium isolated from the soil of a botanical garden in Japan.</title>
        <authorList>
            <person name="Shunsuke S.S."/>
        </authorList>
    </citation>
    <scope>NUCLEOTIDE SEQUENCE [LARGE SCALE GENOMIC DNA]</scope>
    <source>
        <strain evidence="3 4">S-16</strain>
    </source>
</reference>
<evidence type="ECO:0000313" key="3">
    <source>
        <dbReference type="EMBL" id="RQP23593.1"/>
    </source>
</evidence>
<keyword evidence="1" id="KW-0802">TPR repeat</keyword>
<feature type="compositionally biased region" description="Basic and acidic residues" evidence="2">
    <location>
        <begin position="54"/>
        <end position="68"/>
    </location>
</feature>
<sequence length="290" mass="31859">MSWDFGADRRIGVWAVAIVAAVVLSACQTTSTTSVGGVPTGSSVSGATTTSTGETRDRVTASDEPDSAKRARVRMELATAYFSRGQMTTALDEVKQAITADPNLGAAYNLRGLIYANLGDDRLAEESFRHALRIDARDADAMQNFGWYLCQQKRFGEADTLFRQALAVPQYRDSPRTLLTQGICQARAGEWAQAEGTLTKSYENDPGNPVTAVNLSEVLFHRGEYERARFYIRRVNSNATVSNAQTLWLAARIEKRLGNAQGVQDLGSQIKSRFPQSREAVVFEQGKFDE</sequence>
<dbReference type="InterPro" id="IPR013360">
    <property type="entry name" value="Pilus_4_PilW"/>
</dbReference>
<feature type="region of interest" description="Disordered" evidence="2">
    <location>
        <begin position="31"/>
        <end position="68"/>
    </location>
</feature>
<feature type="repeat" description="TPR" evidence="1">
    <location>
        <begin position="71"/>
        <end position="104"/>
    </location>
</feature>
<dbReference type="SUPFAM" id="SSF48452">
    <property type="entry name" value="TPR-like"/>
    <property type="match status" value="1"/>
</dbReference>
<gene>
    <name evidence="3" type="primary">pilW</name>
    <name evidence="3" type="ORF">DZC73_15735</name>
</gene>
<dbReference type="Pfam" id="PF14559">
    <property type="entry name" value="TPR_19"/>
    <property type="match status" value="1"/>
</dbReference>
<dbReference type="InterPro" id="IPR011990">
    <property type="entry name" value="TPR-like_helical_dom_sf"/>
</dbReference>
<dbReference type="NCBIfam" id="TIGR02521">
    <property type="entry name" value="type_IV_pilW"/>
    <property type="match status" value="1"/>
</dbReference>
<protein>
    <submittedName>
        <fullName evidence="3">Type IV pilus biogenesis/stability protein PilW</fullName>
    </submittedName>
</protein>
<proteinExistence type="predicted"/>
<dbReference type="OrthoDB" id="9814042at2"/>
<reference evidence="3 4" key="1">
    <citation type="submission" date="2018-08" db="EMBL/GenBank/DDBJ databases">
        <authorList>
            <person name="Khan S.A."/>
            <person name="Jeon C.O."/>
            <person name="Chun B.H."/>
            <person name="Jeong S.E."/>
        </authorList>
    </citation>
    <scope>NUCLEOTIDE SEQUENCE [LARGE SCALE GENOMIC DNA]</scope>
    <source>
        <strain evidence="3 4">S-16</strain>
    </source>
</reference>
<comment type="caution">
    <text evidence="3">The sequence shown here is derived from an EMBL/GenBank/DDBJ whole genome shotgun (WGS) entry which is preliminary data.</text>
</comment>
<evidence type="ECO:0000256" key="2">
    <source>
        <dbReference type="SAM" id="MobiDB-lite"/>
    </source>
</evidence>
<dbReference type="EMBL" id="QUSW01000004">
    <property type="protein sequence ID" value="RQP23593.1"/>
    <property type="molecule type" value="Genomic_DNA"/>
</dbReference>
<accession>A0A3N7HPG2</accession>
<dbReference type="Proteomes" id="UP000267464">
    <property type="component" value="Unassembled WGS sequence"/>
</dbReference>
<feature type="repeat" description="TPR" evidence="1">
    <location>
        <begin position="105"/>
        <end position="138"/>
    </location>
</feature>
<dbReference type="PANTHER" id="PTHR12558">
    <property type="entry name" value="CELL DIVISION CYCLE 16,23,27"/>
    <property type="match status" value="1"/>
</dbReference>
<organism evidence="3 4">
    <name type="scientific">Piscinibacter terrae</name>
    <dbReference type="NCBI Taxonomy" id="2496871"/>
    <lineage>
        <taxon>Bacteria</taxon>
        <taxon>Pseudomonadati</taxon>
        <taxon>Pseudomonadota</taxon>
        <taxon>Betaproteobacteria</taxon>
        <taxon>Burkholderiales</taxon>
        <taxon>Sphaerotilaceae</taxon>
        <taxon>Piscinibacter</taxon>
    </lineage>
</organism>
<feature type="compositionally biased region" description="Low complexity" evidence="2">
    <location>
        <begin position="31"/>
        <end position="53"/>
    </location>
</feature>
<keyword evidence="4" id="KW-1185">Reference proteome</keyword>
<dbReference type="Gene3D" id="1.25.40.10">
    <property type="entry name" value="Tetratricopeptide repeat domain"/>
    <property type="match status" value="1"/>
</dbReference>
<dbReference type="RefSeq" id="WP_124541312.1">
    <property type="nucleotide sequence ID" value="NZ_QUSW01000004.1"/>
</dbReference>